<dbReference type="Proteomes" id="UP000241265">
    <property type="component" value="Genome"/>
</dbReference>
<dbReference type="OrthoDB" id="27406at10239"/>
<dbReference type="EMBL" id="KU686194">
    <property type="protein sequence ID" value="AOV57955.1"/>
    <property type="molecule type" value="Genomic_DNA"/>
</dbReference>
<accession>M4QIU6</accession>
<protein>
    <submittedName>
        <fullName evidence="1">Uncharacterized protein</fullName>
    </submittedName>
</protein>
<dbReference type="EMBL" id="KU686195">
    <property type="protein sequence ID" value="AOV58205.1"/>
    <property type="molecule type" value="Genomic_DNA"/>
</dbReference>
<evidence type="ECO:0000313" key="7">
    <source>
        <dbReference type="Proteomes" id="UP000203521"/>
    </source>
</evidence>
<evidence type="ECO:0000313" key="6">
    <source>
        <dbReference type="EMBL" id="AOV58455.1"/>
    </source>
</evidence>
<dbReference type="EMBL" id="KU686193">
    <property type="protein sequence ID" value="AOV57705.1"/>
    <property type="molecule type" value="Genomic_DNA"/>
</dbReference>
<gene>
    <name evidence="4" type="ORF">C030809_200</name>
    <name evidence="6" type="ORF">C290910_200</name>
    <name evidence="3" type="ORF">N170310_200</name>
    <name evidence="2" type="ORF">N330309_200</name>
    <name evidence="5" type="ORF">S170810_200</name>
    <name evidence="1" type="ORF">SXBG_00136</name>
</gene>
<reference evidence="1 7" key="1">
    <citation type="submission" date="2010-11" db="EMBL/GenBank/DDBJ databases">
        <title>The Genome Sequence of Synechococcus phage S-CAM1 0208SB26.</title>
        <authorList>
            <consortium name="The Broad Institute Genome Sequencing Platform"/>
            <person name="Henn M.R."/>
            <person name="Martiny J."/>
            <person name="Weihe C."/>
            <person name="Levin J."/>
            <person name="Malboeuf C."/>
            <person name="Casali M."/>
            <person name="Russ C."/>
            <person name="Lennon N."/>
            <person name="Chapman S.B."/>
            <person name="Erlich R."/>
            <person name="Young S.K."/>
            <person name="Yandava C."/>
            <person name="Zeng Q."/>
            <person name="Alvarado L."/>
            <person name="Anderson S."/>
            <person name="Berlin A."/>
            <person name="Chen Z."/>
            <person name="Freedman E."/>
            <person name="Gellesch M."/>
            <person name="Goldberg J."/>
            <person name="Green L."/>
            <person name="Griggs A."/>
            <person name="Gujja S."/>
            <person name="Heilman E.R."/>
            <person name="Heiman D."/>
            <person name="Hollinger A."/>
            <person name="Howarth C."/>
            <person name="Larson L."/>
            <person name="Mehta T."/>
            <person name="Pearson M."/>
            <person name="Roberts A."/>
            <person name="Ryan E."/>
            <person name="Saif S."/>
            <person name="Shea T."/>
            <person name="Shenoy N."/>
            <person name="Sisk P."/>
            <person name="Stolte C."/>
            <person name="Sykes S."/>
            <person name="White J."/>
            <person name="Haas B."/>
            <person name="Nusbaum C."/>
            <person name="Birren B."/>
        </authorList>
    </citation>
    <scope>NUCLEOTIDE SEQUENCE [LARGE SCALE GENOMIC DNA]</scope>
    <source>
        <strain evidence="1 7">S-CAM1</strain>
    </source>
</reference>
<dbReference type="Proteomes" id="UP000241610">
    <property type="component" value="Segment"/>
</dbReference>
<dbReference type="GeneID" id="15009557"/>
<sequence>MPRGRLLKIDALHHVLKLKNEINDGKYNHKNDDWRSGADHMLNHMLDRINEYSN</sequence>
<dbReference type="Proteomes" id="UP000203521">
    <property type="component" value="Segment"/>
</dbReference>
<evidence type="ECO:0000313" key="3">
    <source>
        <dbReference type="EMBL" id="AOV57705.1"/>
    </source>
</evidence>
<evidence type="ECO:0000313" key="5">
    <source>
        <dbReference type="EMBL" id="AOV58205.1"/>
    </source>
</evidence>
<dbReference type="RefSeq" id="YP_007673050.1">
    <property type="nucleotide sequence ID" value="NC_020837.1"/>
</dbReference>
<dbReference type="EMBL" id="HQ634177">
    <property type="protein sequence ID" value="AGH26872.1"/>
    <property type="molecule type" value="Genomic_DNA"/>
</dbReference>
<evidence type="ECO:0000313" key="9">
    <source>
        <dbReference type="Proteomes" id="UP000241265"/>
    </source>
</evidence>
<dbReference type="EMBL" id="KU686196">
    <property type="protein sequence ID" value="AOV58455.1"/>
    <property type="molecule type" value="Genomic_DNA"/>
</dbReference>
<name>M4QIU6_9CAUD</name>
<evidence type="ECO:0000313" key="4">
    <source>
        <dbReference type="EMBL" id="AOV57955.1"/>
    </source>
</evidence>
<organism evidence="1 7">
    <name type="scientific">Synechococcus phage S-CAM1</name>
    <dbReference type="NCBI Taxonomy" id="754037"/>
    <lineage>
        <taxon>Viruses</taxon>
        <taxon>Duplodnaviria</taxon>
        <taxon>Heunggongvirae</taxon>
        <taxon>Uroviricota</taxon>
        <taxon>Caudoviricetes</taxon>
        <taxon>Pantevenvirales</taxon>
        <taxon>Kyanoviridae</taxon>
        <taxon>Anaposvirus</taxon>
        <taxon>Anaposvirus socalone</taxon>
    </lineage>
</organism>
<keyword evidence="7" id="KW-1185">Reference proteome</keyword>
<dbReference type="Proteomes" id="UP000241494">
    <property type="component" value="Segment"/>
</dbReference>
<dbReference type="Proteomes" id="UP000241591">
    <property type="component" value="Segment"/>
</dbReference>
<dbReference type="EMBL" id="KU686192">
    <property type="protein sequence ID" value="AOV57455.1"/>
    <property type="molecule type" value="Genomic_DNA"/>
</dbReference>
<evidence type="ECO:0000313" key="2">
    <source>
        <dbReference type="EMBL" id="AOV57455.1"/>
    </source>
</evidence>
<proteinExistence type="predicted"/>
<dbReference type="KEGG" id="vg:15009557"/>
<dbReference type="Proteomes" id="UP000240287">
    <property type="component" value="Genome"/>
</dbReference>
<evidence type="ECO:0000313" key="1">
    <source>
        <dbReference type="EMBL" id="AGH26872.1"/>
    </source>
</evidence>
<evidence type="ECO:0000313" key="8">
    <source>
        <dbReference type="Proteomes" id="UP000240287"/>
    </source>
</evidence>
<reference evidence="8 9" key="2">
    <citation type="journal article" date="2016" name="Virology">
        <title>The genomic content and context of auxiliary metabolic genes in marine cyanomyoviruses.</title>
        <authorList>
            <person name="Crummett L.T."/>
            <person name="Puxty R.J."/>
            <person name="Weihe C."/>
            <person name="Marston M.F."/>
            <person name="Martiny J.B."/>
        </authorList>
    </citation>
    <scope>NUCLEOTIDE SEQUENCE [LARGE SCALE GENOMIC DNA]</scope>
    <source>
        <strain evidence="2">0309SB33</strain>
        <strain evidence="3">0310NB17</strain>
        <strain evidence="4">0809CC03</strain>
        <strain evidence="5">0810SB17</strain>
        <strain evidence="6">0910CC29</strain>
    </source>
</reference>